<accession>A0A0A3A5Y2</accession>
<reference evidence="1 2" key="1">
    <citation type="submission" date="2014-07" db="EMBL/GenBank/DDBJ databases">
        <title>Chaperone-usher fimbriae in a diverse selection of Gallibacterium genomes.</title>
        <authorList>
            <person name="Kudirkiene E."/>
            <person name="Bager R.J."/>
            <person name="Johnson T.J."/>
            <person name="Bojesen A.M."/>
        </authorList>
    </citation>
    <scope>NUCLEOTIDE SEQUENCE [LARGE SCALE GENOMIC DNA]</scope>
    <source>
        <strain evidence="1 2">4895</strain>
    </source>
</reference>
<name>A0A0A3A5Y2_9PAST</name>
<organism evidence="1 2">
    <name type="scientific">Gallibacterium anatis 4895</name>
    <dbReference type="NCBI Taxonomy" id="1396510"/>
    <lineage>
        <taxon>Bacteria</taxon>
        <taxon>Pseudomonadati</taxon>
        <taxon>Pseudomonadota</taxon>
        <taxon>Gammaproteobacteria</taxon>
        <taxon>Pasteurellales</taxon>
        <taxon>Pasteurellaceae</taxon>
        <taxon>Gallibacterium</taxon>
    </lineage>
</organism>
<evidence type="ECO:0008006" key="3">
    <source>
        <dbReference type="Google" id="ProtNLM"/>
    </source>
</evidence>
<protein>
    <recommendedName>
        <fullName evidence="3">Heme utilization protein</fullName>
    </recommendedName>
</protein>
<proteinExistence type="predicted"/>
<gene>
    <name evidence="1" type="ORF">IO48_04285</name>
</gene>
<dbReference type="Proteomes" id="UP000030554">
    <property type="component" value="Unassembled WGS sequence"/>
</dbReference>
<evidence type="ECO:0000313" key="1">
    <source>
        <dbReference type="EMBL" id="KGQ62510.1"/>
    </source>
</evidence>
<sequence length="132" mass="13974">MKQGIYVNGKPVFTQIAHGNVKNMVASSQTISIENGQVSIQAPQLTIDGQVIVLEKAPVLHIEVFGNVNHIDAGNVTDIAVTGNVERIETVNGDVSIHGDVSGNVKTVNGDVQAQRIQGAVNTVSGDIYRDD</sequence>
<dbReference type="EMBL" id="JPJQ01000019">
    <property type="protein sequence ID" value="KGQ62510.1"/>
    <property type="molecule type" value="Genomic_DNA"/>
</dbReference>
<dbReference type="RefSeq" id="WP_039163181.1">
    <property type="nucleotide sequence ID" value="NZ_JPJQ01000019.1"/>
</dbReference>
<comment type="caution">
    <text evidence="1">The sequence shown here is derived from an EMBL/GenBank/DDBJ whole genome shotgun (WGS) entry which is preliminary data.</text>
</comment>
<dbReference type="AlphaFoldDB" id="A0A0A3A5Y2"/>
<evidence type="ECO:0000313" key="2">
    <source>
        <dbReference type="Proteomes" id="UP000030554"/>
    </source>
</evidence>